<dbReference type="HOGENOM" id="CLU_040020_2_0_12"/>
<dbReference type="PaxDb" id="665571-STHERM_c06090"/>
<dbReference type="PROSITE" id="PS50850">
    <property type="entry name" value="MFS"/>
    <property type="match status" value="1"/>
</dbReference>
<dbReference type="Proteomes" id="UP000001296">
    <property type="component" value="Chromosome"/>
</dbReference>
<reference key="1">
    <citation type="submission" date="2009-08" db="EMBL/GenBank/DDBJ databases">
        <title>The genome sequence of Spirochaeta thermophila DSM6192.</title>
        <authorList>
            <person name="Angelov A."/>
            <person name="Mientus M."/>
            <person name="Wittenberg S."/>
            <person name="Lehmann R."/>
            <person name="Liesegang H."/>
            <person name="Daniel R."/>
            <person name="Liebl W."/>
        </authorList>
    </citation>
    <scope>NUCLEOTIDE SEQUENCE</scope>
    <source>
        <strain>DSM 6192</strain>
    </source>
</reference>
<dbReference type="InterPro" id="IPR020846">
    <property type="entry name" value="MFS_dom"/>
</dbReference>
<reference evidence="8 9" key="2">
    <citation type="journal article" date="2010" name="J. Bacteriol.">
        <title>Genome sequence of the polysaccharide-degrading, thermophilic anaerobe Spirochaeta thermophila DSM 6192.</title>
        <authorList>
            <person name="Angelov A."/>
            <person name="Liebl S."/>
            <person name="Ballschmiter M."/>
            <person name="Bomeke M."/>
            <person name="Lehmann R."/>
            <person name="Liesegang H."/>
            <person name="Daniel R."/>
            <person name="Liebl W."/>
        </authorList>
    </citation>
    <scope>NUCLEOTIDE SEQUENCE [LARGE SCALE GENOMIC DNA]</scope>
    <source>
        <strain evidence="9">ATCC 49972 / DSM 6192 / RI 19.B1</strain>
    </source>
</reference>
<dbReference type="CDD" id="cd17370">
    <property type="entry name" value="MFS_MJ1317_like"/>
    <property type="match status" value="1"/>
</dbReference>
<evidence type="ECO:0000313" key="9">
    <source>
        <dbReference type="Proteomes" id="UP000001296"/>
    </source>
</evidence>
<dbReference type="GO" id="GO:0005886">
    <property type="term" value="C:plasma membrane"/>
    <property type="evidence" value="ECO:0007669"/>
    <property type="project" value="UniProtKB-SubCell"/>
</dbReference>
<dbReference type="InterPro" id="IPR011701">
    <property type="entry name" value="MFS"/>
</dbReference>
<dbReference type="EMBL" id="CP001698">
    <property type="protein sequence ID" value="ADN01568.1"/>
    <property type="molecule type" value="Genomic_DNA"/>
</dbReference>
<feature type="transmembrane region" description="Helical" evidence="6">
    <location>
        <begin position="83"/>
        <end position="104"/>
    </location>
</feature>
<keyword evidence="5 6" id="KW-0472">Membrane</keyword>
<keyword evidence="2" id="KW-1003">Cell membrane</keyword>
<evidence type="ECO:0000256" key="2">
    <source>
        <dbReference type="ARBA" id="ARBA00022475"/>
    </source>
</evidence>
<accession>E0RQZ0</accession>
<dbReference type="AlphaFoldDB" id="E0RQZ0"/>
<feature type="transmembrane region" description="Helical" evidence="6">
    <location>
        <begin position="16"/>
        <end position="34"/>
    </location>
</feature>
<dbReference type="GO" id="GO:0022857">
    <property type="term" value="F:transmembrane transporter activity"/>
    <property type="evidence" value="ECO:0007669"/>
    <property type="project" value="InterPro"/>
</dbReference>
<keyword evidence="4 6" id="KW-1133">Transmembrane helix</keyword>
<dbReference type="PANTHER" id="PTHR42688">
    <property type="entry name" value="CONSERVED PROTEIN"/>
    <property type="match status" value="1"/>
</dbReference>
<evidence type="ECO:0000256" key="1">
    <source>
        <dbReference type="ARBA" id="ARBA00004651"/>
    </source>
</evidence>
<feature type="transmembrane region" description="Helical" evidence="6">
    <location>
        <begin position="230"/>
        <end position="252"/>
    </location>
</feature>
<feature type="transmembrane region" description="Helical" evidence="6">
    <location>
        <begin position="379"/>
        <end position="400"/>
    </location>
</feature>
<evidence type="ECO:0000259" key="7">
    <source>
        <dbReference type="PROSITE" id="PS50850"/>
    </source>
</evidence>
<feature type="transmembrane region" description="Helical" evidence="6">
    <location>
        <begin position="183"/>
        <end position="206"/>
    </location>
</feature>
<keyword evidence="3 6" id="KW-0812">Transmembrane</keyword>
<name>E0RQZ0_WINT6</name>
<dbReference type="SUPFAM" id="SSF103473">
    <property type="entry name" value="MFS general substrate transporter"/>
    <property type="match status" value="1"/>
</dbReference>
<evidence type="ECO:0000256" key="6">
    <source>
        <dbReference type="SAM" id="Phobius"/>
    </source>
</evidence>
<feature type="domain" description="Major facilitator superfamily (MFS) profile" evidence="7">
    <location>
        <begin position="17"/>
        <end position="403"/>
    </location>
</feature>
<dbReference type="Pfam" id="PF07690">
    <property type="entry name" value="MFS_1"/>
    <property type="match status" value="1"/>
</dbReference>
<gene>
    <name evidence="8" type="ordered locus">STHERM_c06090</name>
</gene>
<feature type="transmembrane region" description="Helical" evidence="6">
    <location>
        <begin position="46"/>
        <end position="71"/>
    </location>
</feature>
<dbReference type="InterPro" id="IPR024671">
    <property type="entry name" value="Atg22-like"/>
</dbReference>
<dbReference type="RefSeq" id="WP_013313409.1">
    <property type="nucleotide sequence ID" value="NC_014484.1"/>
</dbReference>
<dbReference type="Gene3D" id="1.20.1250.20">
    <property type="entry name" value="MFS general substrate transporter like domains"/>
    <property type="match status" value="2"/>
</dbReference>
<sequence>MNGISRPEDDAVRKKAFAFIVLFGVVSLLADMTYEGARSLVGQFMQVLGASAAAVGLAVGAGEFLGYAIRLFSGKLADRTRRYWTVAIAGYAVQLGAIPLLALVGRWELAVLLIFAERLGKGLRNPSRDALLSYAASRTGRGLGFGLHEAMDQIGAFLGPALLSLLFLLTGTRGAGSEATYRLGFALLGIPAVLAVLAVLAARFLFPRPSDLEASSHAPHLGRTTFSPAYGWYLASAALLAAGVADFPLVAFHLGRAGALPEPLIPALYAGAMAVDAGAALLVGVLYDRIGFAVLPVMWTLEVFTAPLLFLGGPAAVVAGMALWGISMGTQESVMRAVIADLVPHDRRATAYGLFHTVFGGAWFAGSALMGLLYDRAPAYLVVFSVTVQVLSVMALLIAWRVHRREHAS</sequence>
<evidence type="ECO:0000256" key="5">
    <source>
        <dbReference type="ARBA" id="ARBA00023136"/>
    </source>
</evidence>
<feature type="transmembrane region" description="Helical" evidence="6">
    <location>
        <begin position="307"/>
        <end position="328"/>
    </location>
</feature>
<dbReference type="Pfam" id="PF11700">
    <property type="entry name" value="ATG22"/>
    <property type="match status" value="1"/>
</dbReference>
<evidence type="ECO:0000256" key="3">
    <source>
        <dbReference type="ARBA" id="ARBA00022692"/>
    </source>
</evidence>
<feature type="transmembrane region" description="Helical" evidence="6">
    <location>
        <begin position="264"/>
        <end position="287"/>
    </location>
</feature>
<dbReference type="InterPro" id="IPR036259">
    <property type="entry name" value="MFS_trans_sf"/>
</dbReference>
<proteinExistence type="predicted"/>
<protein>
    <submittedName>
        <fullName evidence="8">Probable transmembrane protein</fullName>
    </submittedName>
</protein>
<evidence type="ECO:0000256" key="4">
    <source>
        <dbReference type="ARBA" id="ARBA00022989"/>
    </source>
</evidence>
<organism evidence="8 9">
    <name type="scientific">Winmispira thermophila (strain ATCC 49972 / DSM 6192 / RI 19.B1)</name>
    <name type="common">Spirochaeta thermophila</name>
    <dbReference type="NCBI Taxonomy" id="665571"/>
    <lineage>
        <taxon>Bacteria</taxon>
        <taxon>Pseudomonadati</taxon>
        <taxon>Spirochaetota</taxon>
        <taxon>Spirochaetia</taxon>
        <taxon>Winmispirales</taxon>
        <taxon>Winmispiraceae</taxon>
        <taxon>Winmispira</taxon>
    </lineage>
</organism>
<feature type="transmembrane region" description="Helical" evidence="6">
    <location>
        <begin position="154"/>
        <end position="171"/>
    </location>
</feature>
<dbReference type="KEGG" id="sta:STHERM_c06090"/>
<dbReference type="PANTHER" id="PTHR42688:SF1">
    <property type="entry name" value="BLR5212 PROTEIN"/>
    <property type="match status" value="1"/>
</dbReference>
<feature type="transmembrane region" description="Helical" evidence="6">
    <location>
        <begin position="349"/>
        <end position="373"/>
    </location>
</feature>
<comment type="subcellular location">
    <subcellularLocation>
        <location evidence="1">Cell membrane</location>
        <topology evidence="1">Multi-pass membrane protein</topology>
    </subcellularLocation>
</comment>
<evidence type="ECO:0000313" key="8">
    <source>
        <dbReference type="EMBL" id="ADN01568.1"/>
    </source>
</evidence>
<dbReference type="InterPro" id="IPR052425">
    <property type="entry name" value="Uncharacterized_MFS-type"/>
</dbReference>
<dbReference type="eggNOG" id="COG2211">
    <property type="taxonomic scope" value="Bacteria"/>
</dbReference>